<dbReference type="AlphaFoldDB" id="B5EWA5"/>
<accession>B5EWA5</accession>
<reference evidence="1 2" key="2">
    <citation type="journal article" date="2009" name="Nature">
        <title>A single regulatory gene is sufficient to alter bacterial host range.</title>
        <authorList>
            <person name="Mandel M.J."/>
            <person name="Wollenberg M.S."/>
            <person name="Stabb E.V."/>
            <person name="Visick K.L."/>
            <person name="Ruby E.G."/>
        </authorList>
    </citation>
    <scope>NUCLEOTIDE SEQUENCE [LARGE SCALE GENOMIC DNA]</scope>
    <source>
        <strain evidence="1 2">MJ11</strain>
        <plasmid evidence="2">Plasmid pMJ100</plasmid>
    </source>
</reference>
<dbReference type="KEGG" id="vfm:VFMJ11_B0162"/>
<evidence type="ECO:0000313" key="1">
    <source>
        <dbReference type="EMBL" id="ACH64790.1"/>
    </source>
</evidence>
<sequence length="66" mass="7037">MKSIAYQAGEKAALSGILLQNSAITKLSPNSSRYDDFLSGFNSINHDELDCGCDSLGSQCCVCDDD</sequence>
<dbReference type="RefSeq" id="WP_012534573.1">
    <property type="nucleotide sequence ID" value="NC_011185.1"/>
</dbReference>
<dbReference type="HOGENOM" id="CLU_2830099_0_0_6"/>
<proteinExistence type="predicted"/>
<organism evidence="1 2">
    <name type="scientific">Aliivibrio fischeri (strain MJ11)</name>
    <name type="common">Vibrio fischeri</name>
    <dbReference type="NCBI Taxonomy" id="388396"/>
    <lineage>
        <taxon>Bacteria</taxon>
        <taxon>Pseudomonadati</taxon>
        <taxon>Pseudomonadota</taxon>
        <taxon>Gammaproteobacteria</taxon>
        <taxon>Vibrionales</taxon>
        <taxon>Vibrionaceae</taxon>
        <taxon>Aliivibrio</taxon>
    </lineage>
</organism>
<gene>
    <name evidence="1" type="ordered locus">VFMJ11_B0162</name>
</gene>
<name>B5EWA5_ALIFM</name>
<dbReference type="Proteomes" id="UP000001857">
    <property type="component" value="Plasmid pMJ100"/>
</dbReference>
<reference evidence="2" key="1">
    <citation type="submission" date="2008-08" db="EMBL/GenBank/DDBJ databases">
        <title>Complete sequence of Vibrio fischeri strain MJ11.</title>
        <authorList>
            <person name="Mandel M.J."/>
            <person name="Stabb E.V."/>
            <person name="Ruby E.G."/>
            <person name="Ferriera S."/>
            <person name="Johnson J."/>
            <person name="Kravitz S."/>
            <person name="Beeson K."/>
            <person name="Sutton G."/>
            <person name="Rogers Y.-H."/>
            <person name="Friedman R."/>
            <person name="Frazier M."/>
            <person name="Venter J.C."/>
        </authorList>
    </citation>
    <scope>NUCLEOTIDE SEQUENCE [LARGE SCALE GENOMIC DNA]</scope>
    <source>
        <strain evidence="2">MJ11</strain>
        <plasmid evidence="2">Plasmid pMJ100</plasmid>
    </source>
</reference>
<keyword evidence="1" id="KW-0614">Plasmid</keyword>
<evidence type="ECO:0000313" key="2">
    <source>
        <dbReference type="Proteomes" id="UP000001857"/>
    </source>
</evidence>
<protein>
    <submittedName>
        <fullName evidence="1">Uncharacterized protein</fullName>
    </submittedName>
</protein>
<geneLocation type="plasmid" evidence="1 2">
    <name>pMJ100</name>
</geneLocation>
<dbReference type="EMBL" id="CP001134">
    <property type="protein sequence ID" value="ACH64790.1"/>
    <property type="molecule type" value="Genomic_DNA"/>
</dbReference>